<organism evidence="2 3">
    <name type="scientific">Cyclotella atomus</name>
    <dbReference type="NCBI Taxonomy" id="382360"/>
    <lineage>
        <taxon>Eukaryota</taxon>
        <taxon>Sar</taxon>
        <taxon>Stramenopiles</taxon>
        <taxon>Ochrophyta</taxon>
        <taxon>Bacillariophyta</taxon>
        <taxon>Coscinodiscophyceae</taxon>
        <taxon>Thalassiosirophycidae</taxon>
        <taxon>Stephanodiscales</taxon>
        <taxon>Stephanodiscaceae</taxon>
        <taxon>Cyclotella</taxon>
    </lineage>
</organism>
<reference evidence="2 3" key="1">
    <citation type="submission" date="2024-10" db="EMBL/GenBank/DDBJ databases">
        <title>Updated reference genomes for cyclostephanoid diatoms.</title>
        <authorList>
            <person name="Roberts W.R."/>
            <person name="Alverson A.J."/>
        </authorList>
    </citation>
    <scope>NUCLEOTIDE SEQUENCE [LARGE SCALE GENOMIC DNA]</scope>
    <source>
        <strain evidence="2 3">AJA010-31</strain>
    </source>
</reference>
<feature type="signal peptide" evidence="1">
    <location>
        <begin position="1"/>
        <end position="27"/>
    </location>
</feature>
<evidence type="ECO:0000256" key="1">
    <source>
        <dbReference type="SAM" id="SignalP"/>
    </source>
</evidence>
<sequence length="285" mass="32233">MRFGVKQYRSLATFLAILSIITNNASANKLFGILTNNRSSILPITHTRHRTRYQQRPLSPLKYGKADQFTFDRFHSASSIDNALTNVRFKSSFKHYSGRNSREGYYCSTPLGDDWVLAESRQVAYDCTSKDVLAAYLDGENQKKWNTDKVRDIKITKMRSRGSGWYRQDMVLKPQRVLSGSTGEMRYTQVIRADKIGHGDYNAYVELLDSDYDDTKSTTLRPFNILKVNVNLRQVGPNVEIQATGLMKVNRGVVPNLVIFDAAGIAGAMAGKGTLWLSSHFRKGR</sequence>
<dbReference type="AlphaFoldDB" id="A0ABD3MN32"/>
<keyword evidence="1" id="KW-0732">Signal</keyword>
<dbReference type="EMBL" id="JALLPJ020001403">
    <property type="protein sequence ID" value="KAL3765318.1"/>
    <property type="molecule type" value="Genomic_DNA"/>
</dbReference>
<feature type="chain" id="PRO_5044885355" evidence="1">
    <location>
        <begin position="28"/>
        <end position="285"/>
    </location>
</feature>
<evidence type="ECO:0000313" key="2">
    <source>
        <dbReference type="EMBL" id="KAL3765318.1"/>
    </source>
</evidence>
<accession>A0ABD3MN32</accession>
<proteinExistence type="predicted"/>
<protein>
    <submittedName>
        <fullName evidence="2">Uncharacterized protein</fullName>
    </submittedName>
</protein>
<evidence type="ECO:0000313" key="3">
    <source>
        <dbReference type="Proteomes" id="UP001530400"/>
    </source>
</evidence>
<name>A0ABD3MN32_9STRA</name>
<gene>
    <name evidence="2" type="ORF">ACHAWO_010007</name>
</gene>
<dbReference type="Proteomes" id="UP001530400">
    <property type="component" value="Unassembled WGS sequence"/>
</dbReference>
<keyword evidence="3" id="KW-1185">Reference proteome</keyword>
<comment type="caution">
    <text evidence="2">The sequence shown here is derived from an EMBL/GenBank/DDBJ whole genome shotgun (WGS) entry which is preliminary data.</text>
</comment>